<evidence type="ECO:0000313" key="3">
    <source>
        <dbReference type="Proteomes" id="UP000693972"/>
    </source>
</evidence>
<keyword evidence="3" id="KW-1185">Reference proteome</keyword>
<sequence length="213" mass="24210">MRWPRIIILLIVLSILGAFAHYTLPQRDIVRITGTESVREEFTSWNRWFYADGEGGALAAAGSNRDIRFINTVFPDEVNAAGEVTEPGRVMVYRNEDTGFGWPPYFKLDTADLQAEATNLVSTAADPQWVAITHYGWRLHFPTAYPNAVSVRPVDGPDVRLIPWTNIVILLILAALIFLIWRMWERFEDRVIAPLVDGTAVRWAKLKDRLSGR</sequence>
<keyword evidence="1" id="KW-0472">Membrane</keyword>
<dbReference type="Proteomes" id="UP000693972">
    <property type="component" value="Unassembled WGS sequence"/>
</dbReference>
<dbReference type="InterPro" id="IPR011088">
    <property type="entry name" value="Phage_phiNM3_A0EWY4"/>
</dbReference>
<dbReference type="AlphaFoldDB" id="A0A975TUG3"/>
<evidence type="ECO:0000256" key="1">
    <source>
        <dbReference type="SAM" id="Phobius"/>
    </source>
</evidence>
<dbReference type="RefSeq" id="WP_257894349.1">
    <property type="nucleotide sequence ID" value="NZ_JAIMBW010000001.1"/>
</dbReference>
<name>A0A975TUG3_9RHOB</name>
<protein>
    <submittedName>
        <fullName evidence="2">DUF1523 family protein</fullName>
    </submittedName>
</protein>
<organism evidence="2">
    <name type="scientific">Gymnodinialimonas phycosphaerae</name>
    <dbReference type="NCBI Taxonomy" id="2841589"/>
    <lineage>
        <taxon>Bacteria</taxon>
        <taxon>Pseudomonadati</taxon>
        <taxon>Pseudomonadota</taxon>
        <taxon>Alphaproteobacteria</taxon>
        <taxon>Rhodobacterales</taxon>
        <taxon>Paracoccaceae</taxon>
        <taxon>Gymnodinialimonas</taxon>
    </lineage>
</organism>
<gene>
    <name evidence="2" type="ORF">KUL25_18995</name>
</gene>
<accession>A0A975TUG3</accession>
<keyword evidence="1" id="KW-1133">Transmembrane helix</keyword>
<evidence type="ECO:0000313" key="2">
    <source>
        <dbReference type="EMBL" id="QXL87475.1"/>
    </source>
</evidence>
<proteinExistence type="predicted"/>
<dbReference type="EMBL" id="JAIMBW010000001">
    <property type="protein sequence ID" value="MBY4894850.1"/>
    <property type="molecule type" value="Genomic_DNA"/>
</dbReference>
<dbReference type="Pfam" id="PF07509">
    <property type="entry name" value="DUF1523"/>
    <property type="match status" value="1"/>
</dbReference>
<keyword evidence="1" id="KW-0812">Transmembrane</keyword>
<reference evidence="2 3" key="1">
    <citation type="submission" date="2021-07" db="EMBL/GenBank/DDBJ databases">
        <title>Karlodiniumbacter phycospheric gen. nov., sp. nov., a phycosphere bacterium isolated from karlodinium veneficum.</title>
        <authorList>
            <person name="Peng Y."/>
            <person name="Jiang L."/>
            <person name="Lee J."/>
        </authorList>
    </citation>
    <scope>NUCLEOTIDE SEQUENCE</scope>
    <source>
        <strain evidence="2 3">N5</strain>
    </source>
</reference>
<feature type="transmembrane region" description="Helical" evidence="1">
    <location>
        <begin position="161"/>
        <end position="181"/>
    </location>
</feature>
<dbReference type="EMBL" id="CP078073">
    <property type="protein sequence ID" value="QXL87475.1"/>
    <property type="molecule type" value="Genomic_DNA"/>
</dbReference>